<accession>W4Q1E5</accession>
<dbReference type="Proteomes" id="UP000018890">
    <property type="component" value="Unassembled WGS sequence"/>
</dbReference>
<dbReference type="EMBL" id="BAUT01000007">
    <property type="protein sequence ID" value="GAE25194.1"/>
    <property type="molecule type" value="Genomic_DNA"/>
</dbReference>
<dbReference type="AlphaFoldDB" id="W4Q1E5"/>
<gene>
    <name evidence="1" type="ORF">JCM9140_1174</name>
</gene>
<keyword evidence="2" id="KW-1185">Reference proteome</keyword>
<sequence length="70" mass="7843">MLLSSLRYEIEDDKGGIIAEAFTLDKKGVYEGQRTNCMGCHYLSKVEEIEASIGLIDGGLLERVPLRRLQ</sequence>
<proteinExistence type="predicted"/>
<reference evidence="1" key="1">
    <citation type="journal article" date="2014" name="Genome Announc.">
        <title>Draft Genome Sequences of Three Alkaliphilic Bacillus Strains, Bacillus wakoensis JCM 9140T, Bacillus akibai JCM 9157T, and Bacillus hemicellulosilyticus JCM 9152T.</title>
        <authorList>
            <person name="Yuki M."/>
            <person name="Oshima K."/>
            <person name="Suda W."/>
            <person name="Oshida Y."/>
            <person name="Kitamura K."/>
            <person name="Iida T."/>
            <person name="Hattori M."/>
            <person name="Ohkuma M."/>
        </authorList>
    </citation>
    <scope>NUCLEOTIDE SEQUENCE [LARGE SCALE GENOMIC DNA]</scope>
    <source>
        <strain evidence="1">JCM 9140</strain>
    </source>
</reference>
<evidence type="ECO:0000313" key="1">
    <source>
        <dbReference type="EMBL" id="GAE25194.1"/>
    </source>
</evidence>
<organism evidence="1 2">
    <name type="scientific">Halalkalibacter wakoensis JCM 9140</name>
    <dbReference type="NCBI Taxonomy" id="1236970"/>
    <lineage>
        <taxon>Bacteria</taxon>
        <taxon>Bacillati</taxon>
        <taxon>Bacillota</taxon>
        <taxon>Bacilli</taxon>
        <taxon>Bacillales</taxon>
        <taxon>Bacillaceae</taxon>
        <taxon>Halalkalibacter</taxon>
    </lineage>
</organism>
<name>W4Q1E5_9BACI</name>
<comment type="caution">
    <text evidence="1">The sequence shown here is derived from an EMBL/GenBank/DDBJ whole genome shotgun (WGS) entry which is preliminary data.</text>
</comment>
<protein>
    <submittedName>
        <fullName evidence="1">Uncharacterized protein</fullName>
    </submittedName>
</protein>
<evidence type="ECO:0000313" key="2">
    <source>
        <dbReference type="Proteomes" id="UP000018890"/>
    </source>
</evidence>